<protein>
    <recommendedName>
        <fullName evidence="4">ANK_REP_REGION domain-containing protein</fullName>
    </recommendedName>
</protein>
<keyword evidence="1" id="KW-0677">Repeat</keyword>
<proteinExistence type="predicted"/>
<dbReference type="InterPro" id="IPR050889">
    <property type="entry name" value="Dendritic_Spine_Reg/Scaffold"/>
</dbReference>
<sequence length="242" mass="26668">AVANCLLGTLSDHDRRRLVRHLNLLRLASSSGHIDLVSDLLSLVDDPMEIGASLREAAESGHIAVVNQLIVDGRCDQDANSEALAAAAQSGHCNIVKFLMANTSADPSWNLQYSLRWAAALGFTAIIDLLLIPSVDPSMDDNITLKWAVMQGRLAAAERLLHEGRVLEQIRARGGVISFADQLPERTRKRFLELWRRLREERRQALLVASVLEQARVPCYEMIAMMAYGSAFRQCGNASPLA</sequence>
<evidence type="ECO:0008006" key="4">
    <source>
        <dbReference type="Google" id="ProtNLM"/>
    </source>
</evidence>
<dbReference type="Pfam" id="PF12796">
    <property type="entry name" value="Ank_2"/>
    <property type="match status" value="1"/>
</dbReference>
<feature type="non-terminal residue" evidence="3">
    <location>
        <position position="1"/>
    </location>
</feature>
<evidence type="ECO:0000256" key="2">
    <source>
        <dbReference type="ARBA" id="ARBA00023043"/>
    </source>
</evidence>
<keyword evidence="2" id="KW-0040">ANK repeat</keyword>
<evidence type="ECO:0000313" key="3">
    <source>
        <dbReference type="EMBL" id="CRZ12531.1"/>
    </source>
</evidence>
<dbReference type="InterPro" id="IPR036770">
    <property type="entry name" value="Ankyrin_rpt-contain_sf"/>
</dbReference>
<dbReference type="Gene3D" id="1.25.40.20">
    <property type="entry name" value="Ankyrin repeat-containing domain"/>
    <property type="match status" value="1"/>
</dbReference>
<dbReference type="SUPFAM" id="SSF48403">
    <property type="entry name" value="Ankyrin repeat"/>
    <property type="match status" value="1"/>
</dbReference>
<dbReference type="EMBL" id="HACM01012089">
    <property type="protein sequence ID" value="CRZ12531.1"/>
    <property type="molecule type" value="Transcribed_RNA"/>
</dbReference>
<reference evidence="3" key="1">
    <citation type="submission" date="2015-04" db="EMBL/GenBank/DDBJ databases">
        <title>The genome sequence of the plant pathogenic Rhizarian Plasmodiophora brassicae reveals insights in its biotrophic life cycle and the origin of chitin synthesis.</title>
        <authorList>
            <person name="Schwelm A."/>
            <person name="Fogelqvist J."/>
            <person name="Knaust A."/>
            <person name="Julke S."/>
            <person name="Lilja T."/>
            <person name="Dhandapani V."/>
            <person name="Bonilla-Rosso G."/>
            <person name="Karlsson M."/>
            <person name="Shevchenko A."/>
            <person name="Choi S.R."/>
            <person name="Kim H.G."/>
            <person name="Park J.Y."/>
            <person name="Lim Y.P."/>
            <person name="Ludwig-Muller J."/>
            <person name="Dixelius C."/>
        </authorList>
    </citation>
    <scope>NUCLEOTIDE SEQUENCE</scope>
    <source>
        <tissue evidence="3">Potato root galls</tissue>
    </source>
</reference>
<evidence type="ECO:0000256" key="1">
    <source>
        <dbReference type="ARBA" id="ARBA00022737"/>
    </source>
</evidence>
<feature type="non-terminal residue" evidence="3">
    <location>
        <position position="242"/>
    </location>
</feature>
<dbReference type="InterPro" id="IPR002110">
    <property type="entry name" value="Ankyrin_rpt"/>
</dbReference>
<dbReference type="PANTHER" id="PTHR24166">
    <property type="entry name" value="ROLLING PEBBLES, ISOFORM B"/>
    <property type="match status" value="1"/>
</dbReference>
<accession>A0A0H5RFM5</accession>
<organism evidence="3">
    <name type="scientific">Spongospora subterranea</name>
    <dbReference type="NCBI Taxonomy" id="70186"/>
    <lineage>
        <taxon>Eukaryota</taxon>
        <taxon>Sar</taxon>
        <taxon>Rhizaria</taxon>
        <taxon>Endomyxa</taxon>
        <taxon>Phytomyxea</taxon>
        <taxon>Plasmodiophorida</taxon>
        <taxon>Plasmodiophoridae</taxon>
        <taxon>Spongospora</taxon>
    </lineage>
</organism>
<dbReference type="PANTHER" id="PTHR24166:SF48">
    <property type="entry name" value="PROTEIN VAPYRIN"/>
    <property type="match status" value="1"/>
</dbReference>
<name>A0A0H5RFM5_9EUKA</name>
<dbReference type="AlphaFoldDB" id="A0A0H5RFM5"/>